<reference evidence="5 6" key="1">
    <citation type="submission" date="2016-10" db="EMBL/GenBank/DDBJ databases">
        <authorList>
            <person name="Varghese N."/>
            <person name="Submissions S."/>
        </authorList>
    </citation>
    <scope>NUCLEOTIDE SEQUENCE [LARGE SCALE GENOMIC DNA]</scope>
    <source>
        <strain evidence="5 6">DSM 21822</strain>
    </source>
</reference>
<proteinExistence type="predicted"/>
<name>A0A1I4CZT9_9HYPH</name>
<dbReference type="PROSITE" id="PS00622">
    <property type="entry name" value="HTH_LUXR_1"/>
    <property type="match status" value="1"/>
</dbReference>
<dbReference type="InterPro" id="IPR036388">
    <property type="entry name" value="WH-like_DNA-bd_sf"/>
</dbReference>
<evidence type="ECO:0000256" key="3">
    <source>
        <dbReference type="ARBA" id="ARBA00023163"/>
    </source>
</evidence>
<organism evidence="5 6">
    <name type="scientific">Neomesorhizobium albiziae</name>
    <dbReference type="NCBI Taxonomy" id="335020"/>
    <lineage>
        <taxon>Bacteria</taxon>
        <taxon>Pseudomonadati</taxon>
        <taxon>Pseudomonadota</taxon>
        <taxon>Alphaproteobacteria</taxon>
        <taxon>Hyphomicrobiales</taxon>
        <taxon>Phyllobacteriaceae</taxon>
        <taxon>Neomesorhizobium</taxon>
    </lineage>
</organism>
<dbReference type="Gene3D" id="1.25.40.10">
    <property type="entry name" value="Tetratricopeptide repeat domain"/>
    <property type="match status" value="2"/>
</dbReference>
<dbReference type="AlphaFoldDB" id="A0A1I4CZT9"/>
<dbReference type="SMART" id="SM00028">
    <property type="entry name" value="TPR"/>
    <property type="match status" value="2"/>
</dbReference>
<dbReference type="InterPro" id="IPR011990">
    <property type="entry name" value="TPR-like_helical_dom_sf"/>
</dbReference>
<dbReference type="GO" id="GO:0006355">
    <property type="term" value="P:regulation of DNA-templated transcription"/>
    <property type="evidence" value="ECO:0007669"/>
    <property type="project" value="InterPro"/>
</dbReference>
<accession>A0A1I4CZT9</accession>
<dbReference type="InterPro" id="IPR019734">
    <property type="entry name" value="TPR_rpt"/>
</dbReference>
<evidence type="ECO:0000256" key="1">
    <source>
        <dbReference type="ARBA" id="ARBA00023015"/>
    </source>
</evidence>
<evidence type="ECO:0000313" key="5">
    <source>
        <dbReference type="EMBL" id="SFK86425.1"/>
    </source>
</evidence>
<keyword evidence="3" id="KW-0804">Transcription</keyword>
<dbReference type="PANTHER" id="PTHR44688:SF16">
    <property type="entry name" value="DNA-BINDING TRANSCRIPTIONAL ACTIVATOR DEVR_DOSR"/>
    <property type="match status" value="1"/>
</dbReference>
<dbReference type="PRINTS" id="PR00038">
    <property type="entry name" value="HTHLUXR"/>
</dbReference>
<dbReference type="Gene3D" id="1.10.10.10">
    <property type="entry name" value="Winged helix-like DNA-binding domain superfamily/Winged helix DNA-binding domain"/>
    <property type="match status" value="1"/>
</dbReference>
<sequence>MARVHHGRAAISDTVGELARGRKCFEQRAWADAFSALSRTDQAAPLQAADLELLATAAYLIGRDDDYVQALERAYQAHLDSDGRLLAIRCAVWLSTQLFFGGETGRATGWLGRAHRLLQPEDGDCAERGYLMLAEVDQQLAVGDSVAAFASASDAADVGERCADAELVAIARHLQGRSLIKQGKMVDGLALLDEAMLAVTTKEMSPIVCGLIYCSLIDACQEAYALGRAREWTLALHQWCARQQQLVAFTGVCRVHRAEMLQMSGAWCDALEEARRACERLTQGGNQRAAAVALYQQAEIHRLRGEYGSAEQAYRKASEKGYEPQPGLALLRLAQGRAEAAAAAIRSAMSATADCPQRKWLLFACVEIMLAAGDLAAAASACRELELAAQDIDAELLAAMAAQASGSVSLAKGDAQAALGSLRRAFELWQQIEIPYAEARARVLIGMACRALGDEDGAELALTAAKAVFEQLGATPDLASISSLTLRAGSTCDHRLTERELQVLRLVATGRTNKAIAADLGLSKKTVDRHVSNIFDKLDVASRTAATALAYEHKLI</sequence>
<dbReference type="Pfam" id="PF00196">
    <property type="entry name" value="GerE"/>
    <property type="match status" value="1"/>
</dbReference>
<dbReference type="OrthoDB" id="9808843at2"/>
<evidence type="ECO:0000313" key="6">
    <source>
        <dbReference type="Proteomes" id="UP000323300"/>
    </source>
</evidence>
<dbReference type="GO" id="GO:0003677">
    <property type="term" value="F:DNA binding"/>
    <property type="evidence" value="ECO:0007669"/>
    <property type="project" value="UniProtKB-KW"/>
</dbReference>
<dbReference type="CDD" id="cd06170">
    <property type="entry name" value="LuxR_C_like"/>
    <property type="match status" value="1"/>
</dbReference>
<keyword evidence="1" id="KW-0805">Transcription regulation</keyword>
<evidence type="ECO:0000256" key="2">
    <source>
        <dbReference type="ARBA" id="ARBA00023125"/>
    </source>
</evidence>
<protein>
    <submittedName>
        <fullName evidence="5">Transcriptional regulator, LuxR family</fullName>
    </submittedName>
</protein>
<dbReference type="SUPFAM" id="SSF48452">
    <property type="entry name" value="TPR-like"/>
    <property type="match status" value="1"/>
</dbReference>
<evidence type="ECO:0000259" key="4">
    <source>
        <dbReference type="PROSITE" id="PS50043"/>
    </source>
</evidence>
<gene>
    <name evidence="5" type="ORF">SAMN04488498_11535</name>
</gene>
<dbReference type="EMBL" id="FOSL01000015">
    <property type="protein sequence ID" value="SFK86425.1"/>
    <property type="molecule type" value="Genomic_DNA"/>
</dbReference>
<dbReference type="SUPFAM" id="SSF46894">
    <property type="entry name" value="C-terminal effector domain of the bipartite response regulators"/>
    <property type="match status" value="1"/>
</dbReference>
<dbReference type="InterPro" id="IPR016032">
    <property type="entry name" value="Sig_transdc_resp-reg_C-effctor"/>
</dbReference>
<dbReference type="PROSITE" id="PS50043">
    <property type="entry name" value="HTH_LUXR_2"/>
    <property type="match status" value="1"/>
</dbReference>
<dbReference type="PANTHER" id="PTHR44688">
    <property type="entry name" value="DNA-BINDING TRANSCRIPTIONAL ACTIVATOR DEVR_DOSR"/>
    <property type="match status" value="1"/>
</dbReference>
<dbReference type="SMART" id="SM00421">
    <property type="entry name" value="HTH_LUXR"/>
    <property type="match status" value="1"/>
</dbReference>
<keyword evidence="6" id="KW-1185">Reference proteome</keyword>
<dbReference type="InterPro" id="IPR000792">
    <property type="entry name" value="Tscrpt_reg_LuxR_C"/>
</dbReference>
<feature type="domain" description="HTH luxR-type" evidence="4">
    <location>
        <begin position="489"/>
        <end position="554"/>
    </location>
</feature>
<dbReference type="Proteomes" id="UP000323300">
    <property type="component" value="Unassembled WGS sequence"/>
</dbReference>
<keyword evidence="2" id="KW-0238">DNA-binding</keyword>